<dbReference type="GO" id="GO:0016020">
    <property type="term" value="C:membrane"/>
    <property type="evidence" value="ECO:0007669"/>
    <property type="project" value="UniProtKB-SubCell"/>
</dbReference>
<feature type="domain" description="Histidine kinase" evidence="12">
    <location>
        <begin position="280"/>
        <end position="487"/>
    </location>
</feature>
<dbReference type="SUPFAM" id="SSF47384">
    <property type="entry name" value="Homodimeric domain of signal transducing histidine kinase"/>
    <property type="match status" value="1"/>
</dbReference>
<evidence type="ECO:0000256" key="9">
    <source>
        <dbReference type="ARBA" id="ARBA00023012"/>
    </source>
</evidence>
<evidence type="ECO:0000256" key="3">
    <source>
        <dbReference type="ARBA" id="ARBA00012438"/>
    </source>
</evidence>
<evidence type="ECO:0000256" key="11">
    <source>
        <dbReference type="SAM" id="Phobius"/>
    </source>
</evidence>
<dbReference type="Gene3D" id="3.30.450.20">
    <property type="entry name" value="PAS domain"/>
    <property type="match status" value="2"/>
</dbReference>
<dbReference type="EMBL" id="SCWE01000001">
    <property type="protein sequence ID" value="TDM03395.1"/>
    <property type="molecule type" value="Genomic_DNA"/>
</dbReference>
<keyword evidence="8" id="KW-0067">ATP-binding</keyword>
<dbReference type="AlphaFoldDB" id="A0A4V3BEE3"/>
<protein>
    <recommendedName>
        <fullName evidence="3">histidine kinase</fullName>
        <ecNumber evidence="3">2.7.13.3</ecNumber>
    </recommendedName>
</protein>
<dbReference type="GO" id="GO:0005524">
    <property type="term" value="F:ATP binding"/>
    <property type="evidence" value="ECO:0007669"/>
    <property type="project" value="UniProtKB-KW"/>
</dbReference>
<dbReference type="PRINTS" id="PR00344">
    <property type="entry name" value="BCTRLSENSOR"/>
</dbReference>
<evidence type="ECO:0000256" key="6">
    <source>
        <dbReference type="ARBA" id="ARBA00022741"/>
    </source>
</evidence>
<dbReference type="PANTHER" id="PTHR43065">
    <property type="entry name" value="SENSOR HISTIDINE KINASE"/>
    <property type="match status" value="1"/>
</dbReference>
<dbReference type="EC" id="2.7.13.3" evidence="3"/>
<keyword evidence="11" id="KW-0812">Transmembrane</keyword>
<feature type="transmembrane region" description="Helical" evidence="11">
    <location>
        <begin position="7"/>
        <end position="29"/>
    </location>
</feature>
<dbReference type="CDD" id="cd18773">
    <property type="entry name" value="PDC1_HK_sensor"/>
    <property type="match status" value="1"/>
</dbReference>
<dbReference type="Gene3D" id="1.10.287.130">
    <property type="match status" value="1"/>
</dbReference>
<accession>A0A4V3BEE3</accession>
<keyword evidence="11" id="KW-1133">Transmembrane helix</keyword>
<comment type="catalytic activity">
    <reaction evidence="1">
        <text>ATP + protein L-histidine = ADP + protein N-phospho-L-histidine.</text>
        <dbReference type="EC" id="2.7.13.3"/>
    </reaction>
</comment>
<keyword evidence="14" id="KW-1185">Reference proteome</keyword>
<dbReference type="InterPro" id="IPR003594">
    <property type="entry name" value="HATPase_dom"/>
</dbReference>
<keyword evidence="4" id="KW-0597">Phosphoprotein</keyword>
<dbReference type="Pfam" id="PF00512">
    <property type="entry name" value="HisKA"/>
    <property type="match status" value="1"/>
</dbReference>
<dbReference type="RefSeq" id="WP_133429491.1">
    <property type="nucleotide sequence ID" value="NZ_BMCC01000001.1"/>
</dbReference>
<dbReference type="InterPro" id="IPR003661">
    <property type="entry name" value="HisK_dim/P_dom"/>
</dbReference>
<dbReference type="InterPro" id="IPR036097">
    <property type="entry name" value="HisK_dim/P_sf"/>
</dbReference>
<dbReference type="GO" id="GO:0000155">
    <property type="term" value="F:phosphorelay sensor kinase activity"/>
    <property type="evidence" value="ECO:0007669"/>
    <property type="project" value="InterPro"/>
</dbReference>
<dbReference type="CDD" id="cd00075">
    <property type="entry name" value="HATPase"/>
    <property type="match status" value="1"/>
</dbReference>
<evidence type="ECO:0000256" key="8">
    <source>
        <dbReference type="ARBA" id="ARBA00022840"/>
    </source>
</evidence>
<evidence type="ECO:0000256" key="5">
    <source>
        <dbReference type="ARBA" id="ARBA00022679"/>
    </source>
</evidence>
<keyword evidence="6" id="KW-0547">Nucleotide-binding</keyword>
<dbReference type="PANTHER" id="PTHR43065:SF10">
    <property type="entry name" value="PEROXIDE STRESS-ACTIVATED HISTIDINE KINASE MAK3"/>
    <property type="match status" value="1"/>
</dbReference>
<dbReference type="Gene3D" id="3.30.565.10">
    <property type="entry name" value="Histidine kinase-like ATPase, C-terminal domain"/>
    <property type="match status" value="1"/>
</dbReference>
<keyword evidence="7" id="KW-0418">Kinase</keyword>
<keyword evidence="10 11" id="KW-0472">Membrane</keyword>
<dbReference type="PROSITE" id="PS50109">
    <property type="entry name" value="HIS_KIN"/>
    <property type="match status" value="1"/>
</dbReference>
<dbReference type="SMART" id="SM00388">
    <property type="entry name" value="HisKA"/>
    <property type="match status" value="1"/>
</dbReference>
<evidence type="ECO:0000313" key="14">
    <source>
        <dbReference type="Proteomes" id="UP000295328"/>
    </source>
</evidence>
<keyword evidence="9" id="KW-0902">Two-component regulatory system</keyword>
<gene>
    <name evidence="13" type="ORF">ERX37_04740</name>
</gene>
<evidence type="ECO:0000256" key="10">
    <source>
        <dbReference type="ARBA" id="ARBA00023136"/>
    </source>
</evidence>
<keyword evidence="5" id="KW-0808">Transferase</keyword>
<evidence type="ECO:0000256" key="4">
    <source>
        <dbReference type="ARBA" id="ARBA00022553"/>
    </source>
</evidence>
<evidence type="ECO:0000259" key="12">
    <source>
        <dbReference type="PROSITE" id="PS50109"/>
    </source>
</evidence>
<comment type="subcellular location">
    <subcellularLocation>
        <location evidence="2">Membrane</location>
        <topology evidence="2">Multi-pass membrane protein</topology>
    </subcellularLocation>
</comment>
<evidence type="ECO:0000256" key="7">
    <source>
        <dbReference type="ARBA" id="ARBA00022777"/>
    </source>
</evidence>
<proteinExistence type="predicted"/>
<feature type="transmembrane region" description="Helical" evidence="11">
    <location>
        <begin position="233"/>
        <end position="253"/>
    </location>
</feature>
<dbReference type="InterPro" id="IPR004358">
    <property type="entry name" value="Sig_transdc_His_kin-like_C"/>
</dbReference>
<organism evidence="13 14">
    <name type="scientific">Macrococcus hajekii</name>
    <dbReference type="NCBI Taxonomy" id="198482"/>
    <lineage>
        <taxon>Bacteria</taxon>
        <taxon>Bacillati</taxon>
        <taxon>Bacillota</taxon>
        <taxon>Bacilli</taxon>
        <taxon>Bacillales</taxon>
        <taxon>Staphylococcaceae</taxon>
        <taxon>Macrococcus</taxon>
    </lineage>
</organism>
<dbReference type="SUPFAM" id="SSF55874">
    <property type="entry name" value="ATPase domain of HSP90 chaperone/DNA topoisomerase II/histidine kinase"/>
    <property type="match status" value="1"/>
</dbReference>
<name>A0A4V3BEE3_9STAP</name>
<sequence>MNQLKKYILVNLAITLTLSILSFSIIYNYDKSSEEMNMMRSMSLHQQQIEALIDDAMGTVETLATVIDVAPDDQAILSSMKRIKERDVRYKNIYIVNDEGQVILSSNNRIMGSAEHPYAFYRQHADTHQIAINFNTEELSGIDDIYVSKLMTYKDQPVAVVTEMDINTTMAAIDAIQEARTVELADLNNNIIFKSSLNIEERIRKTALLQNVDWKLTIISPRHLVVESFEKSFILFLLLTLIVALIQLFRNVYERQKEKLHLIEEINAQKKELIGMLAANTAHEIKNPLTSVRGFVELLELKYDREGKNPHFSIVMKEIDRITDIVGQFLLLGKPTELNNEPTDVVAVVKHTLNFMKYDFDVHQMRLVSSYRHPELYTMMSADQLKQVLINILQNAKEAIPEERNGIIDIKVQLQDDIIITIRDNGVGISEHELKRLFEPFYTTKIAGTGLGLPVTRNMIELAGGKLDVLSTVNVGTTFIIRLPLIQS</sequence>
<reference evidence="13 14" key="1">
    <citation type="submission" date="2019-01" db="EMBL/GenBank/DDBJ databases">
        <title>Draft genome sequences of the type strains of six Macrococcus species.</title>
        <authorList>
            <person name="Mazhar S."/>
            <person name="Altermann E."/>
            <person name="Hill C."/>
            <person name="Mcauliffe O."/>
        </authorList>
    </citation>
    <scope>NUCLEOTIDE SEQUENCE [LARGE SCALE GENOMIC DNA]</scope>
    <source>
        <strain evidence="13 14">CCM4809</strain>
    </source>
</reference>
<dbReference type="InterPro" id="IPR005467">
    <property type="entry name" value="His_kinase_dom"/>
</dbReference>
<dbReference type="OrthoDB" id="9815750at2"/>
<comment type="caution">
    <text evidence="13">The sequence shown here is derived from an EMBL/GenBank/DDBJ whole genome shotgun (WGS) entry which is preliminary data.</text>
</comment>
<dbReference type="SMART" id="SM00387">
    <property type="entry name" value="HATPase_c"/>
    <property type="match status" value="1"/>
</dbReference>
<dbReference type="Proteomes" id="UP000295328">
    <property type="component" value="Unassembled WGS sequence"/>
</dbReference>
<evidence type="ECO:0000313" key="13">
    <source>
        <dbReference type="EMBL" id="TDM03395.1"/>
    </source>
</evidence>
<dbReference type="CDD" id="cd00082">
    <property type="entry name" value="HisKA"/>
    <property type="match status" value="1"/>
</dbReference>
<evidence type="ECO:0000256" key="2">
    <source>
        <dbReference type="ARBA" id="ARBA00004141"/>
    </source>
</evidence>
<dbReference type="InterPro" id="IPR036890">
    <property type="entry name" value="HATPase_C_sf"/>
</dbReference>
<dbReference type="Pfam" id="PF02518">
    <property type="entry name" value="HATPase_c"/>
    <property type="match status" value="1"/>
</dbReference>
<evidence type="ECO:0000256" key="1">
    <source>
        <dbReference type="ARBA" id="ARBA00000085"/>
    </source>
</evidence>